<evidence type="ECO:0000256" key="10">
    <source>
        <dbReference type="PIRSR" id="PIRSR600101-2"/>
    </source>
</evidence>
<dbReference type="PANTHER" id="PTHR43199">
    <property type="entry name" value="GLUTATHIONE HYDROLASE"/>
    <property type="match status" value="1"/>
</dbReference>
<dbReference type="GO" id="GO:0006750">
    <property type="term" value="P:glutathione biosynthetic process"/>
    <property type="evidence" value="ECO:0007669"/>
    <property type="project" value="UniProtKB-KW"/>
</dbReference>
<comment type="catalytic activity">
    <reaction evidence="1 11">
        <text>an S-substituted glutathione + H2O = an S-substituted L-cysteinylglycine + L-glutamate</text>
        <dbReference type="Rhea" id="RHEA:59468"/>
        <dbReference type="ChEBI" id="CHEBI:15377"/>
        <dbReference type="ChEBI" id="CHEBI:29985"/>
        <dbReference type="ChEBI" id="CHEBI:90779"/>
        <dbReference type="ChEBI" id="CHEBI:143103"/>
        <dbReference type="EC" id="3.4.19.13"/>
    </reaction>
</comment>
<evidence type="ECO:0000256" key="7">
    <source>
        <dbReference type="ARBA" id="ARBA00023315"/>
    </source>
</evidence>
<feature type="region of interest" description="Disordered" evidence="12">
    <location>
        <begin position="443"/>
        <end position="467"/>
    </location>
</feature>
<dbReference type="SUPFAM" id="SSF56235">
    <property type="entry name" value="N-terminal nucleophile aminohydrolases (Ntn hydrolases)"/>
    <property type="match status" value="1"/>
</dbReference>
<evidence type="ECO:0000313" key="14">
    <source>
        <dbReference type="EMBL" id="GEN99477.1"/>
    </source>
</evidence>
<comment type="catalytic activity">
    <reaction evidence="2 11">
        <text>glutathione + H2O = L-cysteinylglycine + L-glutamate</text>
        <dbReference type="Rhea" id="RHEA:28807"/>
        <dbReference type="ChEBI" id="CHEBI:15377"/>
        <dbReference type="ChEBI" id="CHEBI:29985"/>
        <dbReference type="ChEBI" id="CHEBI:57925"/>
        <dbReference type="ChEBI" id="CHEBI:61694"/>
        <dbReference type="EC" id="3.4.19.13"/>
    </reaction>
</comment>
<comment type="similarity">
    <text evidence="3 11">Belongs to the gamma-glutamyltransferase family.</text>
</comment>
<organism evidence="14 15">
    <name type="scientific">Novosphingobium sediminis</name>
    <dbReference type="NCBI Taxonomy" id="707214"/>
    <lineage>
        <taxon>Bacteria</taxon>
        <taxon>Pseudomonadati</taxon>
        <taxon>Pseudomonadota</taxon>
        <taxon>Alphaproteobacteria</taxon>
        <taxon>Sphingomonadales</taxon>
        <taxon>Sphingomonadaceae</taxon>
        <taxon>Novosphingobium</taxon>
    </lineage>
</organism>
<comment type="subunit">
    <text evidence="11">This enzyme consists of two polypeptide chains, which are synthesized in precursor form from a single polypeptide.</text>
</comment>
<dbReference type="RefSeq" id="WP_147158830.1">
    <property type="nucleotide sequence ID" value="NZ_BJYR01000009.1"/>
</dbReference>
<reference evidence="14 15" key="1">
    <citation type="submission" date="2019-07" db="EMBL/GenBank/DDBJ databases">
        <title>Whole genome shotgun sequence of Novosphingobium sediminis NBRC 106119.</title>
        <authorList>
            <person name="Hosoyama A."/>
            <person name="Uohara A."/>
            <person name="Ohji S."/>
            <person name="Ichikawa N."/>
        </authorList>
    </citation>
    <scope>NUCLEOTIDE SEQUENCE [LARGE SCALE GENOMIC DNA]</scope>
    <source>
        <strain evidence="14 15">NBRC 106119</strain>
    </source>
</reference>
<dbReference type="GO" id="GO:0006751">
    <property type="term" value="P:glutathione catabolic process"/>
    <property type="evidence" value="ECO:0007669"/>
    <property type="project" value="UniProtKB-UniRule"/>
</dbReference>
<comment type="catalytic activity">
    <reaction evidence="8 11">
        <text>an N-terminal (5-L-glutamyl)-[peptide] + an alpha-amino acid = 5-L-glutamyl amino acid + an N-terminal L-alpha-aminoacyl-[peptide]</text>
        <dbReference type="Rhea" id="RHEA:23904"/>
        <dbReference type="Rhea" id="RHEA-COMP:9780"/>
        <dbReference type="Rhea" id="RHEA-COMP:9795"/>
        <dbReference type="ChEBI" id="CHEBI:77644"/>
        <dbReference type="ChEBI" id="CHEBI:78597"/>
        <dbReference type="ChEBI" id="CHEBI:78599"/>
        <dbReference type="ChEBI" id="CHEBI:78608"/>
        <dbReference type="EC" id="2.3.2.2"/>
    </reaction>
</comment>
<name>A0A512AIE3_9SPHN</name>
<dbReference type="PRINTS" id="PR01210">
    <property type="entry name" value="GGTRANSPTASE"/>
</dbReference>
<feature type="chain" id="PRO_5021855806" description="Glutathione hydrolase proenzyme" evidence="13">
    <location>
        <begin position="29"/>
        <end position="587"/>
    </location>
</feature>
<dbReference type="InterPro" id="IPR043137">
    <property type="entry name" value="GGT_ssub_C"/>
</dbReference>
<keyword evidence="4 11" id="KW-0808">Transferase</keyword>
<feature type="signal peptide" evidence="13">
    <location>
        <begin position="1"/>
        <end position="28"/>
    </location>
</feature>
<comment type="caution">
    <text evidence="14">The sequence shown here is derived from an EMBL/GenBank/DDBJ whole genome shotgun (WGS) entry which is preliminary data.</text>
</comment>
<evidence type="ECO:0000256" key="2">
    <source>
        <dbReference type="ARBA" id="ARBA00001089"/>
    </source>
</evidence>
<dbReference type="Pfam" id="PF01019">
    <property type="entry name" value="G_glu_transpept"/>
    <property type="match status" value="1"/>
</dbReference>
<evidence type="ECO:0000256" key="9">
    <source>
        <dbReference type="PIRSR" id="PIRSR600101-1"/>
    </source>
</evidence>
<keyword evidence="13" id="KW-0732">Signal</keyword>
<evidence type="ECO:0000256" key="6">
    <source>
        <dbReference type="ARBA" id="ARBA00023145"/>
    </source>
</evidence>
<evidence type="ECO:0000256" key="5">
    <source>
        <dbReference type="ARBA" id="ARBA00022801"/>
    </source>
</evidence>
<dbReference type="InterPro" id="IPR051792">
    <property type="entry name" value="GGT_bact"/>
</dbReference>
<feature type="binding site" evidence="10">
    <location>
        <position position="440"/>
    </location>
    <ligand>
        <name>L-glutamate</name>
        <dbReference type="ChEBI" id="CHEBI:29985"/>
    </ligand>
</feature>
<dbReference type="GO" id="GO:0036374">
    <property type="term" value="F:glutathione hydrolase activity"/>
    <property type="evidence" value="ECO:0007669"/>
    <property type="project" value="UniProtKB-UniRule"/>
</dbReference>
<evidence type="ECO:0000256" key="1">
    <source>
        <dbReference type="ARBA" id="ARBA00001049"/>
    </source>
</evidence>
<dbReference type="NCBIfam" id="TIGR00066">
    <property type="entry name" value="g_glut_trans"/>
    <property type="match status" value="1"/>
</dbReference>
<dbReference type="Gene3D" id="1.10.246.130">
    <property type="match status" value="1"/>
</dbReference>
<feature type="binding site" evidence="10">
    <location>
        <position position="487"/>
    </location>
    <ligand>
        <name>L-glutamate</name>
        <dbReference type="ChEBI" id="CHEBI:29985"/>
    </ligand>
</feature>
<feature type="binding site" evidence="10">
    <location>
        <position position="112"/>
    </location>
    <ligand>
        <name>L-glutamate</name>
        <dbReference type="ChEBI" id="CHEBI:29985"/>
    </ligand>
</feature>
<comment type="pathway">
    <text evidence="11">Sulfur metabolism; glutathione metabolism.</text>
</comment>
<dbReference type="Gene3D" id="3.60.20.40">
    <property type="match status" value="1"/>
</dbReference>
<evidence type="ECO:0000256" key="3">
    <source>
        <dbReference type="ARBA" id="ARBA00009381"/>
    </source>
</evidence>
<evidence type="ECO:0000256" key="8">
    <source>
        <dbReference type="ARBA" id="ARBA00047417"/>
    </source>
</evidence>
<keyword evidence="7 11" id="KW-0012">Acyltransferase</keyword>
<keyword evidence="5 11" id="KW-0378">Hydrolase</keyword>
<evidence type="ECO:0000256" key="4">
    <source>
        <dbReference type="ARBA" id="ARBA00022679"/>
    </source>
</evidence>
<evidence type="ECO:0000313" key="15">
    <source>
        <dbReference type="Proteomes" id="UP000321464"/>
    </source>
</evidence>
<accession>A0A512AIE3</accession>
<dbReference type="PANTHER" id="PTHR43199:SF1">
    <property type="entry name" value="GLUTATHIONE HYDROLASE PROENZYME"/>
    <property type="match status" value="1"/>
</dbReference>
<comment type="PTM">
    <text evidence="11">Cleaved by autocatalysis into a large and a small subunit.</text>
</comment>
<dbReference type="EC" id="3.4.19.13" evidence="11"/>
<proteinExistence type="inferred from homology"/>
<dbReference type="UniPathway" id="UPA00204"/>
<evidence type="ECO:0000256" key="13">
    <source>
        <dbReference type="SAM" id="SignalP"/>
    </source>
</evidence>
<dbReference type="EC" id="2.3.2.2" evidence="11"/>
<dbReference type="GO" id="GO:0103068">
    <property type="term" value="F:leukotriene C4 gamma-glutamyl transferase activity"/>
    <property type="evidence" value="ECO:0007669"/>
    <property type="project" value="UniProtKB-EC"/>
</dbReference>
<keyword evidence="11" id="KW-0317">Glutathione biosynthesis</keyword>
<keyword evidence="15" id="KW-1185">Reference proteome</keyword>
<gene>
    <name evidence="14" type="primary">ggt_1</name>
    <name evidence="14" type="ORF">NSE01_13100</name>
</gene>
<dbReference type="InterPro" id="IPR043138">
    <property type="entry name" value="GGT_lsub"/>
</dbReference>
<dbReference type="InterPro" id="IPR029055">
    <property type="entry name" value="Ntn_hydrolases_N"/>
</dbReference>
<dbReference type="EMBL" id="BJYR01000009">
    <property type="protein sequence ID" value="GEN99477.1"/>
    <property type="molecule type" value="Genomic_DNA"/>
</dbReference>
<sequence length="587" mass="59949">MMNRLTRSLLAPLAIASLASACAPLPNAARPVSANTSAAPAIPEDPGVVTAADPRAAAAGAEMLRLGGSATDAAIAVMLALTVVEPQSSGIGGGGFLVTADEAGNVASFDGREMAPSAATPDWFKVDGKVLSHSDAVPGGRSVGVPGNLRLAAMAHARTGKLPWRVLFGPAIKLAGEGFAITPRLNNTLGFASDIAGLDPAGRALFFGPDGSPLPVGTVVRNPALAATLEKIAALGADSFYLGGNAKAIAAKVGTAPRNPAPMSTADLAAYKAKSRDPVCGRYRVYRVCTMGPPSAGGVTVLQTLGELERFDLKAMGPASPTAWHLIAEAERLAFADRDAWLADPDFVPVPTAGLTDPAYVAARSALISETAAINTAAPGKPAGGSDRFAMAGPIDEHGTTHFAAVDRWGNAASYTSTVESAFGSGLMVGGYFLNNELTDFNLDPDRDGKPTANRVEAGKRPRSSMSPVVVYGPDGHLRLIAGAAGGYTIPPQVIRVIIGTLDWNLSARDAITQGIVMPAPGGILAVESGTPLAAMVPALQAFGHTKVVAVPMRLKANAIEWVPGTDGKYHWVGAADPRSEGATASP</sequence>
<keyword evidence="6 11" id="KW-0865">Zymogen</keyword>
<feature type="active site" description="Nucleophile" evidence="9">
    <location>
        <position position="400"/>
    </location>
</feature>
<dbReference type="PROSITE" id="PS51257">
    <property type="entry name" value="PROKAR_LIPOPROTEIN"/>
    <property type="match status" value="1"/>
</dbReference>
<dbReference type="Proteomes" id="UP000321464">
    <property type="component" value="Unassembled WGS sequence"/>
</dbReference>
<protein>
    <recommendedName>
        <fullName evidence="11">Glutathione hydrolase proenzyme</fullName>
        <ecNumber evidence="11">2.3.2.2</ecNumber>
        <ecNumber evidence="11">3.4.19.13</ecNumber>
    </recommendedName>
    <component>
        <recommendedName>
            <fullName evidence="11">Glutathione hydrolase large chain</fullName>
        </recommendedName>
    </component>
    <component>
        <recommendedName>
            <fullName evidence="11">Glutathione hydrolase small chain</fullName>
        </recommendedName>
    </component>
</protein>
<evidence type="ECO:0000256" key="12">
    <source>
        <dbReference type="SAM" id="MobiDB-lite"/>
    </source>
</evidence>
<dbReference type="AlphaFoldDB" id="A0A512AIE3"/>
<evidence type="ECO:0000256" key="11">
    <source>
        <dbReference type="RuleBase" id="RU368036"/>
    </source>
</evidence>
<dbReference type="InterPro" id="IPR000101">
    <property type="entry name" value="GGT_peptidase"/>
</dbReference>
<feature type="binding site" evidence="10">
    <location>
        <begin position="464"/>
        <end position="465"/>
    </location>
    <ligand>
        <name>L-glutamate</name>
        <dbReference type="ChEBI" id="CHEBI:29985"/>
    </ligand>
</feature>
<dbReference type="OrthoDB" id="9781342at2"/>